<evidence type="ECO:0000256" key="1">
    <source>
        <dbReference type="ARBA" id="ARBA00004906"/>
    </source>
</evidence>
<comment type="pathway">
    <text evidence="1">Protein modification; protein ubiquitination.</text>
</comment>
<evidence type="ECO:0000313" key="5">
    <source>
        <dbReference type="Proteomes" id="UP000007306"/>
    </source>
</evidence>
<dbReference type="Pfam" id="PF00651">
    <property type="entry name" value="BTB"/>
    <property type="match status" value="1"/>
</dbReference>
<dbReference type="Gene3D" id="3.30.710.10">
    <property type="entry name" value="Potassium Channel Kv1.1, Chain A"/>
    <property type="match status" value="1"/>
</dbReference>
<dbReference type="Gramene" id="ORGLA08G0049900.1">
    <property type="protein sequence ID" value="ORGLA08G0049900.1"/>
    <property type="gene ID" value="ORGLA08G0049900"/>
</dbReference>
<reference evidence="4" key="1">
    <citation type="submission" date="2015-06" db="UniProtKB">
        <authorList>
            <consortium name="EnsemblPlants"/>
        </authorList>
    </citation>
    <scope>IDENTIFICATION</scope>
</reference>
<accession>I1QGE8</accession>
<feature type="compositionally biased region" description="Basic and acidic residues" evidence="2">
    <location>
        <begin position="63"/>
        <end position="81"/>
    </location>
</feature>
<proteinExistence type="predicted"/>
<feature type="compositionally biased region" description="Basic residues" evidence="2">
    <location>
        <begin position="41"/>
        <end position="50"/>
    </location>
</feature>
<dbReference type="InterPro" id="IPR011333">
    <property type="entry name" value="SKP1/BTB/POZ_sf"/>
</dbReference>
<feature type="region of interest" description="Disordered" evidence="2">
    <location>
        <begin position="40"/>
        <end position="129"/>
    </location>
</feature>
<dbReference type="Proteomes" id="UP000007306">
    <property type="component" value="Chromosome 8"/>
</dbReference>
<dbReference type="AlphaFoldDB" id="I1QGE8"/>
<dbReference type="STRING" id="4538.I1QGE8"/>
<dbReference type="EnsemblPlants" id="ORGLA08G0049900.1">
    <property type="protein sequence ID" value="ORGLA08G0049900.1"/>
    <property type="gene ID" value="ORGLA08G0049900"/>
</dbReference>
<evidence type="ECO:0000313" key="4">
    <source>
        <dbReference type="EnsemblPlants" id="ORGLA08G0049900.1"/>
    </source>
</evidence>
<sequence length="129" mass="14195">MASLFGDMKEKSSRSVEIRDIEPQVFGAMLGFIYTDSVRARSTRRRRRRAAPAGGGGHVRARRAQDHVRGEAHRWRHRGDGGDDAGAGGAAWVPAAQGEVRRGRRREPRRRDGDRGLQASHGELAAGDE</sequence>
<keyword evidence="5" id="KW-1185">Reference proteome</keyword>
<organism evidence="4 5">
    <name type="scientific">Oryza glaberrima</name>
    <name type="common">African rice</name>
    <dbReference type="NCBI Taxonomy" id="4538"/>
    <lineage>
        <taxon>Eukaryota</taxon>
        <taxon>Viridiplantae</taxon>
        <taxon>Streptophyta</taxon>
        <taxon>Embryophyta</taxon>
        <taxon>Tracheophyta</taxon>
        <taxon>Spermatophyta</taxon>
        <taxon>Magnoliopsida</taxon>
        <taxon>Liliopsida</taxon>
        <taxon>Poales</taxon>
        <taxon>Poaceae</taxon>
        <taxon>BOP clade</taxon>
        <taxon>Oryzoideae</taxon>
        <taxon>Oryzeae</taxon>
        <taxon>Oryzinae</taxon>
        <taxon>Oryza</taxon>
    </lineage>
</organism>
<protein>
    <recommendedName>
        <fullName evidence="3">BTB domain-containing protein</fullName>
    </recommendedName>
</protein>
<evidence type="ECO:0000256" key="2">
    <source>
        <dbReference type="SAM" id="MobiDB-lite"/>
    </source>
</evidence>
<name>I1QGE8_ORYGL</name>
<dbReference type="InterPro" id="IPR000210">
    <property type="entry name" value="BTB/POZ_dom"/>
</dbReference>
<dbReference type="SUPFAM" id="SSF54695">
    <property type="entry name" value="POZ domain"/>
    <property type="match status" value="1"/>
</dbReference>
<reference evidence="4 5" key="2">
    <citation type="submission" date="2018-04" db="EMBL/GenBank/DDBJ databases">
        <title>OglaRS2 (Oryza glaberrima Reference Sequence Version 2).</title>
        <authorList>
            <person name="Zhang J."/>
            <person name="Kudrna D."/>
            <person name="Lee S."/>
            <person name="Talag J."/>
            <person name="Rajasekar S."/>
            <person name="Wing R.A."/>
        </authorList>
    </citation>
    <scope>NUCLEOTIDE SEQUENCE [LARGE SCALE GENOMIC DNA]</scope>
    <source>
        <strain evidence="4 5">cv. IRGC 96717</strain>
    </source>
</reference>
<feature type="domain" description="BTB" evidence="3">
    <location>
        <begin position="4"/>
        <end position="40"/>
    </location>
</feature>
<dbReference type="HOGENOM" id="CLU_1952191_0_0_1"/>
<evidence type="ECO:0000259" key="3">
    <source>
        <dbReference type="Pfam" id="PF00651"/>
    </source>
</evidence>